<evidence type="ECO:0000256" key="1">
    <source>
        <dbReference type="ARBA" id="ARBA00004141"/>
    </source>
</evidence>
<reference evidence="10 11" key="1">
    <citation type="journal article" date="2024" name="G3 (Bethesda)">
        <title>Genome assembly of Hibiscus sabdariffa L. provides insights into metabolisms of medicinal natural products.</title>
        <authorList>
            <person name="Kim T."/>
        </authorList>
    </citation>
    <scope>NUCLEOTIDE SEQUENCE [LARGE SCALE GENOMIC DNA]</scope>
    <source>
        <strain evidence="10">TK-2024</strain>
        <tissue evidence="10">Old leaves</tissue>
    </source>
</reference>
<evidence type="ECO:0000259" key="8">
    <source>
        <dbReference type="Pfam" id="PF06814"/>
    </source>
</evidence>
<dbReference type="InterPro" id="IPR053937">
    <property type="entry name" value="GOST_TM"/>
</dbReference>
<dbReference type="EMBL" id="JBBPBM010000147">
    <property type="protein sequence ID" value="KAK8503839.1"/>
    <property type="molecule type" value="Genomic_DNA"/>
</dbReference>
<feature type="domain" description="CAND6/7 N-terminal" evidence="9">
    <location>
        <begin position="17"/>
        <end position="141"/>
    </location>
</feature>
<feature type="transmembrane region" description="Helical" evidence="7">
    <location>
        <begin position="189"/>
        <end position="207"/>
    </location>
</feature>
<dbReference type="PANTHER" id="PTHR21229">
    <property type="entry name" value="LUNG SEVEN TRANSMEMBRANE RECEPTOR"/>
    <property type="match status" value="1"/>
</dbReference>
<feature type="transmembrane region" description="Helical" evidence="7">
    <location>
        <begin position="262"/>
        <end position="282"/>
    </location>
</feature>
<keyword evidence="3" id="KW-0732">Signal</keyword>
<dbReference type="Proteomes" id="UP001472677">
    <property type="component" value="Unassembled WGS sequence"/>
</dbReference>
<dbReference type="PANTHER" id="PTHR21229:SF22">
    <property type="entry name" value="DBJ|BAA84809.1"/>
    <property type="match status" value="1"/>
</dbReference>
<keyword evidence="5 7" id="KW-0472">Membrane</keyword>
<protein>
    <submittedName>
        <fullName evidence="10">Uncharacterized protein</fullName>
    </submittedName>
</protein>
<evidence type="ECO:0000256" key="6">
    <source>
        <dbReference type="SAM" id="MobiDB-lite"/>
    </source>
</evidence>
<keyword evidence="2 7" id="KW-0812">Transmembrane</keyword>
<feature type="domain" description="GOST seven transmembrane" evidence="8">
    <location>
        <begin position="159"/>
        <end position="348"/>
    </location>
</feature>
<evidence type="ECO:0000256" key="2">
    <source>
        <dbReference type="ARBA" id="ARBA00022692"/>
    </source>
</evidence>
<evidence type="ECO:0000256" key="5">
    <source>
        <dbReference type="ARBA" id="ARBA00023136"/>
    </source>
</evidence>
<feature type="transmembrane region" description="Helical" evidence="7">
    <location>
        <begin position="227"/>
        <end position="250"/>
    </location>
</feature>
<evidence type="ECO:0000259" key="9">
    <source>
        <dbReference type="Pfam" id="PF21904"/>
    </source>
</evidence>
<feature type="transmembrane region" description="Helical" evidence="7">
    <location>
        <begin position="340"/>
        <end position="360"/>
    </location>
</feature>
<comment type="subcellular location">
    <subcellularLocation>
        <location evidence="1">Membrane</location>
        <topology evidence="1">Multi-pass membrane protein</topology>
    </subcellularLocation>
</comment>
<dbReference type="Pfam" id="PF21904">
    <property type="entry name" value="CAND6-7_N"/>
    <property type="match status" value="1"/>
</dbReference>
<keyword evidence="4 7" id="KW-1133">Transmembrane helix</keyword>
<gene>
    <name evidence="10" type="ORF">V6N12_019011</name>
</gene>
<dbReference type="InterPro" id="IPR054103">
    <property type="entry name" value="CAND6-7_N"/>
</dbReference>
<sequence>MHMLQLADGNTTIRFTEIQYDGRPVIAIDVFRFTDTGRLELNVSQVNLCNKSPNLDLAKVGFVICREAAWGHVHQQLTEGEVTCALDSNLVKLVSDFGSLNEKSSFDADFQVDNVNRYTLAFANCLNGGKVSMNVRSAMYNLDGKQNRRNYLSPGETNLPRVYFIWSLGYFTLALIWIYVLYKGRRTVSRIHFLMLVLLILNALNLVCQAEYKSHIKRTGSAHGWDVPFYIFNFLKGISLTVLIVSIGTGWSQLKPYLQGKVNKILMIVIPLQVAANIARVILVETPSFDSPRFAWKMGFAVVDIACYFPVFFPIADSMAAQTDGNAAVNLMKLTRLRQFYLVVVIVYTYFIRALILPLVTADSDENGHPWTGVLAEELATVALYAFTGYTFKPEAHTQYSEIDDEEKDAGAEQLKLEDHDRQNGE</sequence>
<evidence type="ECO:0000313" key="10">
    <source>
        <dbReference type="EMBL" id="KAK8503839.1"/>
    </source>
</evidence>
<feature type="region of interest" description="Disordered" evidence="6">
    <location>
        <begin position="400"/>
        <end position="426"/>
    </location>
</feature>
<name>A0ABR2B9P9_9ROSI</name>
<proteinExistence type="predicted"/>
<accession>A0ABR2B9P9</accession>
<comment type="caution">
    <text evidence="10">The sequence shown here is derived from an EMBL/GenBank/DDBJ whole genome shotgun (WGS) entry which is preliminary data.</text>
</comment>
<feature type="compositionally biased region" description="Basic and acidic residues" evidence="6">
    <location>
        <begin position="409"/>
        <end position="426"/>
    </location>
</feature>
<dbReference type="InterPro" id="IPR009637">
    <property type="entry name" value="GPR107/GPR108-like"/>
</dbReference>
<evidence type="ECO:0000313" key="11">
    <source>
        <dbReference type="Proteomes" id="UP001472677"/>
    </source>
</evidence>
<keyword evidence="11" id="KW-1185">Reference proteome</keyword>
<organism evidence="10 11">
    <name type="scientific">Hibiscus sabdariffa</name>
    <name type="common">roselle</name>
    <dbReference type="NCBI Taxonomy" id="183260"/>
    <lineage>
        <taxon>Eukaryota</taxon>
        <taxon>Viridiplantae</taxon>
        <taxon>Streptophyta</taxon>
        <taxon>Embryophyta</taxon>
        <taxon>Tracheophyta</taxon>
        <taxon>Spermatophyta</taxon>
        <taxon>Magnoliopsida</taxon>
        <taxon>eudicotyledons</taxon>
        <taxon>Gunneridae</taxon>
        <taxon>Pentapetalae</taxon>
        <taxon>rosids</taxon>
        <taxon>malvids</taxon>
        <taxon>Malvales</taxon>
        <taxon>Malvaceae</taxon>
        <taxon>Malvoideae</taxon>
        <taxon>Hibiscus</taxon>
    </lineage>
</organism>
<evidence type="ECO:0000256" key="7">
    <source>
        <dbReference type="SAM" id="Phobius"/>
    </source>
</evidence>
<evidence type="ECO:0000256" key="3">
    <source>
        <dbReference type="ARBA" id="ARBA00022729"/>
    </source>
</evidence>
<evidence type="ECO:0000256" key="4">
    <source>
        <dbReference type="ARBA" id="ARBA00022989"/>
    </source>
</evidence>
<feature type="transmembrane region" description="Helical" evidence="7">
    <location>
        <begin position="294"/>
        <end position="313"/>
    </location>
</feature>
<feature type="transmembrane region" description="Helical" evidence="7">
    <location>
        <begin position="163"/>
        <end position="182"/>
    </location>
</feature>
<dbReference type="Pfam" id="PF06814">
    <property type="entry name" value="GOST_TM"/>
    <property type="match status" value="1"/>
</dbReference>